<organism evidence="2 3">
    <name type="scientific">Streptomyces turgidiscabies (strain Car8)</name>
    <dbReference type="NCBI Taxonomy" id="698760"/>
    <lineage>
        <taxon>Bacteria</taxon>
        <taxon>Bacillati</taxon>
        <taxon>Actinomycetota</taxon>
        <taxon>Actinomycetes</taxon>
        <taxon>Kitasatosporales</taxon>
        <taxon>Streptomycetaceae</taxon>
        <taxon>Streptomyces</taxon>
    </lineage>
</organism>
<dbReference type="SUPFAM" id="SSF51219">
    <property type="entry name" value="TRAP-like"/>
    <property type="match status" value="1"/>
</dbReference>
<dbReference type="Pfam" id="PF01987">
    <property type="entry name" value="AIM24"/>
    <property type="match status" value="1"/>
</dbReference>
<dbReference type="InterPro" id="IPR016031">
    <property type="entry name" value="Trp_RNA-bd_attenuator-like_dom"/>
</dbReference>
<evidence type="ECO:0000256" key="1">
    <source>
        <dbReference type="SAM" id="MobiDB-lite"/>
    </source>
</evidence>
<gene>
    <name evidence="2" type="ORF">STRTUCAR8_07553</name>
</gene>
<evidence type="ECO:0000313" key="3">
    <source>
        <dbReference type="Proteomes" id="UP000010931"/>
    </source>
</evidence>
<dbReference type="InterPro" id="IPR036983">
    <property type="entry name" value="AIM24_sf"/>
</dbReference>
<dbReference type="PATRIC" id="fig|698760.3.peg.3971"/>
<sequence>MDHAHDGHRVEVRGPLQHRADQQEEEGNGFGGRDQPQTAEGGGGLDVHGSPSVGRVARGRFVNGCTNVRPLWHSWTGRPGRGCGPGRPKRLGPLGGGSGTISAFGICCRGCPAGYLRHVAMFRLQGSKVLAIDMTGDAVKAKNGSMVAYDGQMDFKKLSGGGEGIRGMVTRRITGEQMTLMEVKGHGTCWFADRASEINLVGLQGDKLYVESSNLLATDAGLRTGTSFTGMRGASQGNGLFTTTVEGHGQAAIMSDGPAVVLRVSPQFPLTVDPGAYIAHQGNVRQSFQSGVTFRTLMGEGGGEAFQIRFEGDGLVYVQPSERNTIAGDV</sequence>
<dbReference type="STRING" id="85558.T45_02062"/>
<reference evidence="2 3" key="1">
    <citation type="journal article" date="2011" name="Plasmid">
        <title>Streptomyces turgidiscabies Car8 contains a modular pathogenicity island that shares virulence genes with other actinobacterial plant pathogens.</title>
        <authorList>
            <person name="Huguet-Tapia J.C."/>
            <person name="Badger J.H."/>
            <person name="Loria R."/>
            <person name="Pettis G.S."/>
        </authorList>
    </citation>
    <scope>NUCLEOTIDE SEQUENCE [LARGE SCALE GENOMIC DNA]</scope>
    <source>
        <strain evidence="2 3">Car8</strain>
    </source>
</reference>
<protein>
    <recommendedName>
        <fullName evidence="4">AIM24 family protein</fullName>
    </recommendedName>
</protein>
<dbReference type="PANTHER" id="PTHR38074:SF1">
    <property type="entry name" value="ALTERED INHERITANCE OF MITOCHONDRIA PROTEIN 24, MITOCHONDRIAL"/>
    <property type="match status" value="1"/>
</dbReference>
<dbReference type="AlphaFoldDB" id="L7F9D2"/>
<evidence type="ECO:0008006" key="4">
    <source>
        <dbReference type="Google" id="ProtNLM"/>
    </source>
</evidence>
<comment type="caution">
    <text evidence="2">The sequence shown here is derived from an EMBL/GenBank/DDBJ whole genome shotgun (WGS) entry which is preliminary data.</text>
</comment>
<keyword evidence="3" id="KW-1185">Reference proteome</keyword>
<dbReference type="InterPro" id="IPR002838">
    <property type="entry name" value="AIM24"/>
</dbReference>
<dbReference type="Gene3D" id="3.60.160.10">
    <property type="entry name" value="Mitochondrial biogenesis AIM24"/>
    <property type="match status" value="1"/>
</dbReference>
<evidence type="ECO:0000313" key="2">
    <source>
        <dbReference type="EMBL" id="ELP67285.1"/>
    </source>
</evidence>
<feature type="region of interest" description="Disordered" evidence="1">
    <location>
        <begin position="1"/>
        <end position="52"/>
    </location>
</feature>
<dbReference type="EMBL" id="AEJB01000296">
    <property type="protein sequence ID" value="ELP67285.1"/>
    <property type="molecule type" value="Genomic_DNA"/>
</dbReference>
<name>L7F9D2_STRT8</name>
<feature type="compositionally biased region" description="Basic and acidic residues" evidence="1">
    <location>
        <begin position="1"/>
        <end position="22"/>
    </location>
</feature>
<accession>L7F9D2</accession>
<dbReference type="PANTHER" id="PTHR38074">
    <property type="entry name" value="ALTERED INHERITANCE OF MITOCHONDRIA PROTEIN 24, MITOCHONDRIAL"/>
    <property type="match status" value="1"/>
</dbReference>
<dbReference type="Proteomes" id="UP000010931">
    <property type="component" value="Unassembled WGS sequence"/>
</dbReference>
<proteinExistence type="predicted"/>